<gene>
    <name evidence="1" type="ORF">G6O67_004732</name>
</gene>
<dbReference type="EMBL" id="JAAVMX010000005">
    <property type="protein sequence ID" value="KAF4508339.1"/>
    <property type="molecule type" value="Genomic_DNA"/>
</dbReference>
<reference evidence="1 2" key="1">
    <citation type="journal article" date="2020" name="Genome Biol. Evol.">
        <title>A new high-quality draft genome assembly of the Chinese cordyceps Ophiocordyceps sinensis.</title>
        <authorList>
            <person name="Shu R."/>
            <person name="Zhang J."/>
            <person name="Meng Q."/>
            <person name="Zhang H."/>
            <person name="Zhou G."/>
            <person name="Li M."/>
            <person name="Wu P."/>
            <person name="Zhao Y."/>
            <person name="Chen C."/>
            <person name="Qin Q."/>
        </authorList>
    </citation>
    <scope>NUCLEOTIDE SEQUENCE [LARGE SCALE GENOMIC DNA]</scope>
    <source>
        <strain evidence="1 2">IOZ07</strain>
    </source>
</reference>
<evidence type="ECO:0000313" key="2">
    <source>
        <dbReference type="Proteomes" id="UP000557566"/>
    </source>
</evidence>
<keyword evidence="2" id="KW-1185">Reference proteome</keyword>
<protein>
    <submittedName>
        <fullName evidence="1">Uncharacterized protein</fullName>
    </submittedName>
</protein>
<dbReference type="Proteomes" id="UP000557566">
    <property type="component" value="Unassembled WGS sequence"/>
</dbReference>
<evidence type="ECO:0000313" key="1">
    <source>
        <dbReference type="EMBL" id="KAF4508339.1"/>
    </source>
</evidence>
<proteinExistence type="predicted"/>
<name>A0A8H4V540_9HYPO</name>
<comment type="caution">
    <text evidence="1">The sequence shown here is derived from an EMBL/GenBank/DDBJ whole genome shotgun (WGS) entry which is preliminary data.</text>
</comment>
<dbReference type="AlphaFoldDB" id="A0A8H4V540"/>
<dbReference type="OrthoDB" id="5204190at2759"/>
<organism evidence="1 2">
    <name type="scientific">Ophiocordyceps sinensis</name>
    <dbReference type="NCBI Taxonomy" id="72228"/>
    <lineage>
        <taxon>Eukaryota</taxon>
        <taxon>Fungi</taxon>
        <taxon>Dikarya</taxon>
        <taxon>Ascomycota</taxon>
        <taxon>Pezizomycotina</taxon>
        <taxon>Sordariomycetes</taxon>
        <taxon>Hypocreomycetidae</taxon>
        <taxon>Hypocreales</taxon>
        <taxon>Ophiocordycipitaceae</taxon>
        <taxon>Ophiocordyceps</taxon>
    </lineage>
</organism>
<sequence length="124" mass="13825">MRVRTRVWADCVCAKAVVAKEWVAAVELPAGPLHLLLPEKTTSASRTIRYLAVKSSSPDNAPVPSSAGHVQADSIDIMQGRDELQARQRSELATQRYVMHRVARLIAEKTRKYTFIKANQVGRQ</sequence>
<accession>A0A8H4V540</accession>